<sequence length="287" mass="32622">MLLLKFVVFLVVYAIIQFLDAENAFAWGPGVHTAIALSSLDSASLLLPAIARVITSFPIEYMYGSLSADFFIGKGKRKRSKNPHAWEGGYKFLSRAVDERETAYALGFLSHLAADVVAHNFFIPNLLSAYPGRGKMGHLFWEIKSDYLIGPDYTRIARGVLDMDHRICDDLLKLVAGRRKKGFKAKKGFFSQTVKFSDRLHTTHDLFFGGNSVRWRHFHGYLALMFDLSQSLANDFLKHPESSPCLLHDPMGRRNLLLAKKKSAFPRLRRVPRPVRRFDVGEDLLYL</sequence>
<dbReference type="Proteomes" id="UP000650524">
    <property type="component" value="Unassembled WGS sequence"/>
</dbReference>
<feature type="domain" description="Phospholipase C/D" evidence="1">
    <location>
        <begin position="31"/>
        <end position="152"/>
    </location>
</feature>
<comment type="caution">
    <text evidence="2">The sequence shown here is derived from an EMBL/GenBank/DDBJ whole genome shotgun (WGS) entry which is preliminary data.</text>
</comment>
<reference evidence="2 3" key="1">
    <citation type="submission" date="2020-08" db="EMBL/GenBank/DDBJ databases">
        <title>Bridging the membrane lipid divide: bacteria of the FCB group superphylum have the potential to synthesize archaeal ether lipids.</title>
        <authorList>
            <person name="Villanueva L."/>
            <person name="Von Meijenfeldt F.A.B."/>
            <person name="Westbye A.B."/>
            <person name="Yadav S."/>
            <person name="Hopmans E.C."/>
            <person name="Dutilh B.E."/>
            <person name="Sinninghe Damste J.S."/>
        </authorList>
    </citation>
    <scope>NUCLEOTIDE SEQUENCE [LARGE SCALE GENOMIC DNA]</scope>
    <source>
        <strain evidence="2">NIOZ-UU27</strain>
    </source>
</reference>
<dbReference type="EMBL" id="JACNJD010000040">
    <property type="protein sequence ID" value="MBC8175882.1"/>
    <property type="molecule type" value="Genomic_DNA"/>
</dbReference>
<protein>
    <submittedName>
        <fullName evidence="2">Zinc dependent phospholipase C family protein</fullName>
    </submittedName>
</protein>
<dbReference type="Pfam" id="PF00882">
    <property type="entry name" value="Zn_dep_PLPC"/>
    <property type="match status" value="1"/>
</dbReference>
<evidence type="ECO:0000313" key="3">
    <source>
        <dbReference type="Proteomes" id="UP000650524"/>
    </source>
</evidence>
<evidence type="ECO:0000313" key="2">
    <source>
        <dbReference type="EMBL" id="MBC8175882.1"/>
    </source>
</evidence>
<gene>
    <name evidence="2" type="ORF">H8E19_00645</name>
</gene>
<organism evidence="2 3">
    <name type="scientific">Candidatus Desulfacyla euxinica</name>
    <dbReference type="NCBI Taxonomy" id="2841693"/>
    <lineage>
        <taxon>Bacteria</taxon>
        <taxon>Deltaproteobacteria</taxon>
        <taxon>Candidatus Desulfacyla</taxon>
    </lineage>
</organism>
<proteinExistence type="predicted"/>
<name>A0A8J6T358_9DELT</name>
<dbReference type="InterPro" id="IPR029002">
    <property type="entry name" value="PLPC/GPLD1"/>
</dbReference>
<dbReference type="AlphaFoldDB" id="A0A8J6T358"/>
<accession>A0A8J6T358</accession>
<evidence type="ECO:0000259" key="1">
    <source>
        <dbReference type="Pfam" id="PF00882"/>
    </source>
</evidence>